<name>A0ABQ6K4D4_9MICO</name>
<comment type="caution">
    <text evidence="1">The sequence shown here is derived from an EMBL/GenBank/DDBJ whole genome shotgun (WGS) entry which is preliminary data.</text>
</comment>
<evidence type="ECO:0008006" key="3">
    <source>
        <dbReference type="Google" id="ProtNLM"/>
    </source>
</evidence>
<reference evidence="2" key="1">
    <citation type="journal article" date="2019" name="Int. J. Syst. Evol. Microbiol.">
        <title>The Global Catalogue of Microorganisms (GCM) 10K type strain sequencing project: providing services to taxonomists for standard genome sequencing and annotation.</title>
        <authorList>
            <consortium name="The Broad Institute Genomics Platform"/>
            <consortium name="The Broad Institute Genome Sequencing Center for Infectious Disease"/>
            <person name="Wu L."/>
            <person name="Ma J."/>
        </authorList>
    </citation>
    <scope>NUCLEOTIDE SEQUENCE [LARGE SCALE GENOMIC DNA]</scope>
    <source>
        <strain evidence="2">NBRC 108894</strain>
    </source>
</reference>
<dbReference type="SUPFAM" id="SSF54534">
    <property type="entry name" value="FKBP-like"/>
    <property type="match status" value="1"/>
</dbReference>
<accession>A0ABQ6K4D4</accession>
<dbReference type="InterPro" id="IPR046357">
    <property type="entry name" value="PPIase_dom_sf"/>
</dbReference>
<protein>
    <recommendedName>
        <fullName evidence="3">Peptidylprolyl isomerase</fullName>
    </recommendedName>
</protein>
<proteinExistence type="predicted"/>
<gene>
    <name evidence="1" type="ORF">GCM10025881_04600</name>
</gene>
<evidence type="ECO:0000313" key="2">
    <source>
        <dbReference type="Proteomes" id="UP001157034"/>
    </source>
</evidence>
<keyword evidence="2" id="KW-1185">Reference proteome</keyword>
<organism evidence="1 2">
    <name type="scientific">Pseudolysinimonas kribbensis</name>
    <dbReference type="NCBI Taxonomy" id="433641"/>
    <lineage>
        <taxon>Bacteria</taxon>
        <taxon>Bacillati</taxon>
        <taxon>Actinomycetota</taxon>
        <taxon>Actinomycetes</taxon>
        <taxon>Micrococcales</taxon>
        <taxon>Microbacteriaceae</taxon>
        <taxon>Pseudolysinimonas</taxon>
    </lineage>
</organism>
<dbReference type="Gene3D" id="3.10.50.40">
    <property type="match status" value="1"/>
</dbReference>
<sequence>MIVMIPPADGYGSGGSPEVGIKGTDTLVFVIDILAVAAGAQ</sequence>
<evidence type="ECO:0000313" key="1">
    <source>
        <dbReference type="EMBL" id="GMA93636.1"/>
    </source>
</evidence>
<dbReference type="EMBL" id="BSVB01000001">
    <property type="protein sequence ID" value="GMA93636.1"/>
    <property type="molecule type" value="Genomic_DNA"/>
</dbReference>
<dbReference type="Proteomes" id="UP001157034">
    <property type="component" value="Unassembled WGS sequence"/>
</dbReference>